<accession>A0A9P1N8D5</accession>
<gene>
    <name evidence="7" type="ORF">CAMP_LOCUS14538</name>
</gene>
<evidence type="ECO:0000256" key="5">
    <source>
        <dbReference type="ARBA" id="ARBA00023136"/>
    </source>
</evidence>
<feature type="transmembrane region" description="Helical" evidence="6">
    <location>
        <begin position="465"/>
        <end position="488"/>
    </location>
</feature>
<comment type="similarity">
    <text evidence="2">Belongs to the nematode receptor-like protein srd family.</text>
</comment>
<keyword evidence="4 6" id="KW-1133">Transmembrane helix</keyword>
<feature type="transmembrane region" description="Helical" evidence="6">
    <location>
        <begin position="327"/>
        <end position="347"/>
    </location>
</feature>
<keyword evidence="8" id="KW-1185">Reference proteome</keyword>
<dbReference type="Proteomes" id="UP001152747">
    <property type="component" value="Unassembled WGS sequence"/>
</dbReference>
<organism evidence="7 8">
    <name type="scientific">Caenorhabditis angaria</name>
    <dbReference type="NCBI Taxonomy" id="860376"/>
    <lineage>
        <taxon>Eukaryota</taxon>
        <taxon>Metazoa</taxon>
        <taxon>Ecdysozoa</taxon>
        <taxon>Nematoda</taxon>
        <taxon>Chromadorea</taxon>
        <taxon>Rhabditida</taxon>
        <taxon>Rhabditina</taxon>
        <taxon>Rhabditomorpha</taxon>
        <taxon>Rhabditoidea</taxon>
        <taxon>Rhabditidae</taxon>
        <taxon>Peloderinae</taxon>
        <taxon>Caenorhabditis</taxon>
    </lineage>
</organism>
<evidence type="ECO:0000256" key="1">
    <source>
        <dbReference type="ARBA" id="ARBA00004141"/>
    </source>
</evidence>
<evidence type="ECO:0000256" key="2">
    <source>
        <dbReference type="ARBA" id="ARBA00009166"/>
    </source>
</evidence>
<evidence type="ECO:0000313" key="8">
    <source>
        <dbReference type="Proteomes" id="UP001152747"/>
    </source>
</evidence>
<feature type="transmembrane region" description="Helical" evidence="6">
    <location>
        <begin position="265"/>
        <end position="284"/>
    </location>
</feature>
<protein>
    <submittedName>
        <fullName evidence="7">Uncharacterized protein</fullName>
    </submittedName>
</protein>
<evidence type="ECO:0000256" key="3">
    <source>
        <dbReference type="ARBA" id="ARBA00022692"/>
    </source>
</evidence>
<feature type="transmembrane region" description="Helical" evidence="6">
    <location>
        <begin position="389"/>
        <end position="411"/>
    </location>
</feature>
<dbReference type="EMBL" id="CANHGI010000005">
    <property type="protein sequence ID" value="CAI5451901.1"/>
    <property type="molecule type" value="Genomic_DNA"/>
</dbReference>
<feature type="transmembrane region" description="Helical" evidence="6">
    <location>
        <begin position="223"/>
        <end position="244"/>
    </location>
</feature>
<evidence type="ECO:0000256" key="4">
    <source>
        <dbReference type="ARBA" id="ARBA00022989"/>
    </source>
</evidence>
<proteinExistence type="inferred from homology"/>
<feature type="transmembrane region" description="Helical" evidence="6">
    <location>
        <begin position="131"/>
        <end position="154"/>
    </location>
</feature>
<feature type="transmembrane region" description="Helical" evidence="6">
    <location>
        <begin position="432"/>
        <end position="453"/>
    </location>
</feature>
<feature type="transmembrane region" description="Helical" evidence="6">
    <location>
        <begin position="47"/>
        <end position="65"/>
    </location>
</feature>
<dbReference type="SUPFAM" id="SSF81321">
    <property type="entry name" value="Family A G protein-coupled receptor-like"/>
    <property type="match status" value="2"/>
</dbReference>
<evidence type="ECO:0000256" key="6">
    <source>
        <dbReference type="SAM" id="Phobius"/>
    </source>
</evidence>
<dbReference type="GO" id="GO:0016020">
    <property type="term" value="C:membrane"/>
    <property type="evidence" value="ECO:0007669"/>
    <property type="project" value="UniProtKB-SubCell"/>
</dbReference>
<feature type="transmembrane region" description="Helical" evidence="6">
    <location>
        <begin position="180"/>
        <end position="203"/>
    </location>
</feature>
<keyword evidence="5 6" id="KW-0472">Membrane</keyword>
<name>A0A9P1N8D5_9PELO</name>
<dbReference type="AlphaFoldDB" id="A0A9P1N8D5"/>
<dbReference type="Pfam" id="PF10317">
    <property type="entry name" value="7TM_GPCR_Srd"/>
    <property type="match status" value="2"/>
</dbReference>
<comment type="caution">
    <text evidence="7">The sequence shown here is derived from an EMBL/GenBank/DDBJ whole genome shotgun (WGS) entry which is preliminary data.</text>
</comment>
<sequence length="530" mass="61091">MLTSICALFTQQRLIPLDNSMVHISYGTCWIFGPTWCYGAYSVALHFISHSQWSILLSFLFRYYVLRYDVPTVRQLLIALFIFYIPSMLHFILFMLTIGNPIILYEKLKLKYSNYNIIMDQVTGNGDITSVYTMCCILLLSILPIPILMTVLCVRWKIINILYHETIHLRDATKNLQRQLIKALTIQAVLPFLFLCAVIMFNLENSGVFSNPILECSNTATTALIPVLSPLIYFYYVGPYRNVFKNFFGLDQQQKVFITRTSRKLIPVGVTLAQISYGPCSYLGPVWCYAGYGVMFHLYVFSQYSLALSFCYRYYILLKTAPRPMIIVFWLFVVYIPPFLQLFSFMFNRDDSQQIYNVLEVNGLAEPDMTVSMITGNLNVADPTGMFPILHMTFSPIPIYITILIVRAKIVKMLNSMREHLREETKQLHRQLLKILSFQAALPIFFVIGVILFTIENNNIFRHPVLEFSISSVQTMIPILSPILYFYYVKPYRKKMANLLHLKNFRKSGNGKVGAVSVSGKSSFQVVNPI</sequence>
<feature type="transmembrane region" description="Helical" evidence="6">
    <location>
        <begin position="296"/>
        <end position="315"/>
    </location>
</feature>
<feature type="transmembrane region" description="Helical" evidence="6">
    <location>
        <begin position="77"/>
        <end position="103"/>
    </location>
</feature>
<comment type="subcellular location">
    <subcellularLocation>
        <location evidence="1">Membrane</location>
        <topology evidence="1">Multi-pass membrane protein</topology>
    </subcellularLocation>
</comment>
<keyword evidence="3 6" id="KW-0812">Transmembrane</keyword>
<dbReference type="PANTHER" id="PTHR22945:SF101">
    <property type="entry name" value="G_PROTEIN_RECEP_F1_2 DOMAIN-CONTAINING PROTEIN"/>
    <property type="match status" value="1"/>
</dbReference>
<reference evidence="7" key="1">
    <citation type="submission" date="2022-11" db="EMBL/GenBank/DDBJ databases">
        <authorList>
            <person name="Kikuchi T."/>
        </authorList>
    </citation>
    <scope>NUCLEOTIDE SEQUENCE</scope>
    <source>
        <strain evidence="7">PS1010</strain>
    </source>
</reference>
<dbReference type="InterPro" id="IPR019421">
    <property type="entry name" value="7TM_GPCR_serpentine_rcpt_Srd"/>
</dbReference>
<evidence type="ECO:0000313" key="7">
    <source>
        <dbReference type="EMBL" id="CAI5451901.1"/>
    </source>
</evidence>
<dbReference type="PANTHER" id="PTHR22945">
    <property type="entry name" value="SERPENTINE RECEPTOR, CLASS D DELTA"/>
    <property type="match status" value="1"/>
</dbReference>
<dbReference type="InterPro" id="IPR050920">
    <property type="entry name" value="Nematode_rcpt-like_delta"/>
</dbReference>